<evidence type="ECO:0000313" key="1">
    <source>
        <dbReference type="EMBL" id="CAG8547058.1"/>
    </source>
</evidence>
<name>A0ACA9LVQ3_9GLOM</name>
<protein>
    <submittedName>
        <fullName evidence="1">512_t:CDS:1</fullName>
    </submittedName>
</protein>
<gene>
    <name evidence="1" type="ORF">SCALOS_LOCUS5047</name>
</gene>
<sequence>MSQKIGINTEFPKDLVIPDAIKVPEGNDFKFAMHATALFHFKWSTGADGPTCKFAGSDSYFFNSAKDVADVPHSYVAEVKMAEFDMSEEIGSSFPTCTVRSLTMDDTSSLQFKVIAAVEPPNPAVDHSWGLMETFGHKGDGVFKDITYIQVVNTANGHSPAGSEYASKYPDGHISSIPAS</sequence>
<dbReference type="Proteomes" id="UP000789860">
    <property type="component" value="Unassembled WGS sequence"/>
</dbReference>
<keyword evidence="2" id="KW-1185">Reference proteome</keyword>
<comment type="caution">
    <text evidence="1">The sequence shown here is derived from an EMBL/GenBank/DDBJ whole genome shotgun (WGS) entry which is preliminary data.</text>
</comment>
<dbReference type="EMBL" id="CAJVPM010007581">
    <property type="protein sequence ID" value="CAG8547058.1"/>
    <property type="molecule type" value="Genomic_DNA"/>
</dbReference>
<accession>A0ACA9LVQ3</accession>
<proteinExistence type="predicted"/>
<evidence type="ECO:0000313" key="2">
    <source>
        <dbReference type="Proteomes" id="UP000789860"/>
    </source>
</evidence>
<organism evidence="1 2">
    <name type="scientific">Scutellospora calospora</name>
    <dbReference type="NCBI Taxonomy" id="85575"/>
    <lineage>
        <taxon>Eukaryota</taxon>
        <taxon>Fungi</taxon>
        <taxon>Fungi incertae sedis</taxon>
        <taxon>Mucoromycota</taxon>
        <taxon>Glomeromycotina</taxon>
        <taxon>Glomeromycetes</taxon>
        <taxon>Diversisporales</taxon>
        <taxon>Gigasporaceae</taxon>
        <taxon>Scutellospora</taxon>
    </lineage>
</organism>
<reference evidence="1" key="1">
    <citation type="submission" date="2021-06" db="EMBL/GenBank/DDBJ databases">
        <authorList>
            <person name="Kallberg Y."/>
            <person name="Tangrot J."/>
            <person name="Rosling A."/>
        </authorList>
    </citation>
    <scope>NUCLEOTIDE SEQUENCE</scope>
    <source>
        <strain evidence="1">AU212A</strain>
    </source>
</reference>
<feature type="non-terminal residue" evidence="1">
    <location>
        <position position="180"/>
    </location>
</feature>